<dbReference type="Proteomes" id="UP000198977">
    <property type="component" value="Unassembled WGS sequence"/>
</dbReference>
<proteinExistence type="predicted"/>
<dbReference type="EMBL" id="FOMW01000002">
    <property type="protein sequence ID" value="SFD75530.1"/>
    <property type="molecule type" value="Genomic_DNA"/>
</dbReference>
<dbReference type="Gene3D" id="3.30.70.100">
    <property type="match status" value="1"/>
</dbReference>
<dbReference type="SUPFAM" id="SSF54909">
    <property type="entry name" value="Dimeric alpha+beta barrel"/>
    <property type="match status" value="1"/>
</dbReference>
<dbReference type="AlphaFoldDB" id="A0A1I1V5D1"/>
<dbReference type="GO" id="GO:0004497">
    <property type="term" value="F:monooxygenase activity"/>
    <property type="evidence" value="ECO:0007669"/>
    <property type="project" value="UniProtKB-KW"/>
</dbReference>
<dbReference type="OrthoDB" id="9797178at2"/>
<dbReference type="STRING" id="74348.SAMN04488523_102287"/>
<dbReference type="Pfam" id="PF03992">
    <property type="entry name" value="ABM"/>
    <property type="match status" value="1"/>
</dbReference>
<organism evidence="2 3">
    <name type="scientific">Sulfitobacter brevis</name>
    <dbReference type="NCBI Taxonomy" id="74348"/>
    <lineage>
        <taxon>Bacteria</taxon>
        <taxon>Pseudomonadati</taxon>
        <taxon>Pseudomonadota</taxon>
        <taxon>Alphaproteobacteria</taxon>
        <taxon>Rhodobacterales</taxon>
        <taxon>Roseobacteraceae</taxon>
        <taxon>Sulfitobacter</taxon>
    </lineage>
</organism>
<dbReference type="InterPro" id="IPR011008">
    <property type="entry name" value="Dimeric_a/b-barrel"/>
</dbReference>
<protein>
    <submittedName>
        <fullName evidence="2">Quinol monooxygenase YgiN</fullName>
    </submittedName>
</protein>
<accession>A0A1I1V5D1</accession>
<feature type="domain" description="ABM" evidence="1">
    <location>
        <begin position="10"/>
        <end position="99"/>
    </location>
</feature>
<evidence type="ECO:0000313" key="2">
    <source>
        <dbReference type="EMBL" id="SFD75530.1"/>
    </source>
</evidence>
<sequence>MGINPEIGAVTLTGRLICTDADQATRVQAALAEHIALTRAEAGCLSFDVYPTGDPLVWQVEERFRDTDAFKAHQARAAASDWGRQTAGITRDYVITGMS</sequence>
<dbReference type="RefSeq" id="WP_093922511.1">
    <property type="nucleotide sequence ID" value="NZ_FOMW01000002.1"/>
</dbReference>
<dbReference type="InterPro" id="IPR007138">
    <property type="entry name" value="ABM_dom"/>
</dbReference>
<keyword evidence="3" id="KW-1185">Reference proteome</keyword>
<reference evidence="2 3" key="1">
    <citation type="submission" date="2016-10" db="EMBL/GenBank/DDBJ databases">
        <authorList>
            <person name="de Groot N.N."/>
        </authorList>
    </citation>
    <scope>NUCLEOTIDE SEQUENCE [LARGE SCALE GENOMIC DNA]</scope>
    <source>
        <strain evidence="2 3">DSM 11443</strain>
    </source>
</reference>
<dbReference type="PROSITE" id="PS51725">
    <property type="entry name" value="ABM"/>
    <property type="match status" value="1"/>
</dbReference>
<keyword evidence="2" id="KW-0560">Oxidoreductase</keyword>
<evidence type="ECO:0000259" key="1">
    <source>
        <dbReference type="PROSITE" id="PS51725"/>
    </source>
</evidence>
<keyword evidence="2" id="KW-0503">Monooxygenase</keyword>
<name>A0A1I1V5D1_9RHOB</name>
<evidence type="ECO:0000313" key="3">
    <source>
        <dbReference type="Proteomes" id="UP000198977"/>
    </source>
</evidence>
<gene>
    <name evidence="2" type="ORF">SAMN04488523_102287</name>
</gene>